<dbReference type="OrthoDB" id="9783944at2"/>
<name>A0A173U378_9FIRM</name>
<dbReference type="Proteomes" id="UP000095390">
    <property type="component" value="Unassembled WGS sequence"/>
</dbReference>
<accession>A0A173U378</accession>
<dbReference type="RefSeq" id="WP_055183072.1">
    <property type="nucleotide sequence ID" value="NZ_CYYC01000027.1"/>
</dbReference>
<evidence type="ECO:0000313" key="2">
    <source>
        <dbReference type="EMBL" id="CUN09179.1"/>
    </source>
</evidence>
<proteinExistence type="predicted"/>
<evidence type="ECO:0000256" key="1">
    <source>
        <dbReference type="SAM" id="SignalP"/>
    </source>
</evidence>
<reference evidence="2 3" key="1">
    <citation type="submission" date="2015-09" db="EMBL/GenBank/DDBJ databases">
        <authorList>
            <consortium name="Pathogen Informatics"/>
        </authorList>
    </citation>
    <scope>NUCLEOTIDE SEQUENCE [LARGE SCALE GENOMIC DNA]</scope>
    <source>
        <strain evidence="2 3">2789STDY5834966</strain>
    </source>
</reference>
<organism evidence="2 3">
    <name type="scientific">Anaerobutyricum hallii</name>
    <dbReference type="NCBI Taxonomy" id="39488"/>
    <lineage>
        <taxon>Bacteria</taxon>
        <taxon>Bacillati</taxon>
        <taxon>Bacillota</taxon>
        <taxon>Clostridia</taxon>
        <taxon>Lachnospirales</taxon>
        <taxon>Lachnospiraceae</taxon>
        <taxon>Anaerobutyricum</taxon>
    </lineage>
</organism>
<protein>
    <recommendedName>
        <fullName evidence="4">Bacterial Ig-like domain (Group 2)</fullName>
    </recommendedName>
</protein>
<dbReference type="AlphaFoldDB" id="A0A173U378"/>
<evidence type="ECO:0000313" key="3">
    <source>
        <dbReference type="Proteomes" id="UP000095390"/>
    </source>
</evidence>
<sequence>MKTVKRIAAVLLAVMLMAPAAVHAAAPSVKQTNINKKKATATVTYNKKKQLPTVITVNGQKLVVGKDCIILKKKKSAKKNAGTYKITIKGIGNYYGTTTVTYKIKKAKQKIKTSTKAKTYKASTIKKKGKKFNLKTKAIRKKVTYKVRGKKSAKKYIKVSKKGKVTIKKGIKKGTYKIVIKAKATKNYKRGKKVVKITIK</sequence>
<feature type="chain" id="PRO_5008012750" description="Bacterial Ig-like domain (Group 2)" evidence="1">
    <location>
        <begin position="25"/>
        <end position="200"/>
    </location>
</feature>
<dbReference type="EMBL" id="CYYC01000027">
    <property type="protein sequence ID" value="CUN09179.1"/>
    <property type="molecule type" value="Genomic_DNA"/>
</dbReference>
<feature type="signal peptide" evidence="1">
    <location>
        <begin position="1"/>
        <end position="24"/>
    </location>
</feature>
<keyword evidence="1" id="KW-0732">Signal</keyword>
<evidence type="ECO:0008006" key="4">
    <source>
        <dbReference type="Google" id="ProtNLM"/>
    </source>
</evidence>
<gene>
    <name evidence="2" type="ORF">ERS852578_02128</name>
</gene>